<evidence type="ECO:0000256" key="1">
    <source>
        <dbReference type="SAM" id="MobiDB-lite"/>
    </source>
</evidence>
<protein>
    <submittedName>
        <fullName evidence="2">Uncharacterized protein</fullName>
    </submittedName>
</protein>
<accession>A0A7W3T8V0</accession>
<keyword evidence="3" id="KW-1185">Reference proteome</keyword>
<evidence type="ECO:0000313" key="2">
    <source>
        <dbReference type="EMBL" id="MBB0232826.1"/>
    </source>
</evidence>
<name>A0A7W3T8V0_9ACTN</name>
<dbReference type="RefSeq" id="WP_182667345.1">
    <property type="nucleotide sequence ID" value="NZ_VKHS01001209.1"/>
</dbReference>
<dbReference type="Proteomes" id="UP000530234">
    <property type="component" value="Unassembled WGS sequence"/>
</dbReference>
<sequence>MPAPTIPVLTPDEHDLLLTGDWRTRAACRTHPDPEIWHPTGDRSDAARQRKAARLTTAPAPA</sequence>
<feature type="region of interest" description="Disordered" evidence="1">
    <location>
        <begin position="31"/>
        <end position="62"/>
    </location>
</feature>
<dbReference type="EMBL" id="VKHS01001209">
    <property type="protein sequence ID" value="MBB0232826.1"/>
    <property type="molecule type" value="Genomic_DNA"/>
</dbReference>
<feature type="compositionally biased region" description="Basic and acidic residues" evidence="1">
    <location>
        <begin position="31"/>
        <end position="48"/>
    </location>
</feature>
<organism evidence="2 3">
    <name type="scientific">Streptomyces calidiresistens</name>
    <dbReference type="NCBI Taxonomy" id="1485586"/>
    <lineage>
        <taxon>Bacteria</taxon>
        <taxon>Bacillati</taxon>
        <taxon>Actinomycetota</taxon>
        <taxon>Actinomycetes</taxon>
        <taxon>Kitasatosporales</taxon>
        <taxon>Streptomycetaceae</taxon>
        <taxon>Streptomyces</taxon>
    </lineage>
</organism>
<comment type="caution">
    <text evidence="2">The sequence shown here is derived from an EMBL/GenBank/DDBJ whole genome shotgun (WGS) entry which is preliminary data.</text>
</comment>
<evidence type="ECO:0000313" key="3">
    <source>
        <dbReference type="Proteomes" id="UP000530234"/>
    </source>
</evidence>
<reference evidence="3" key="1">
    <citation type="submission" date="2019-10" db="EMBL/GenBank/DDBJ databases">
        <title>Streptomyces sp. nov., a novel actinobacterium isolated from alkaline environment.</title>
        <authorList>
            <person name="Golinska P."/>
        </authorList>
    </citation>
    <scope>NUCLEOTIDE SEQUENCE [LARGE SCALE GENOMIC DNA]</scope>
    <source>
        <strain evidence="3">DSM 42108</strain>
    </source>
</reference>
<proteinExistence type="predicted"/>
<gene>
    <name evidence="2" type="ORF">FOE67_25890</name>
</gene>
<dbReference type="AlphaFoldDB" id="A0A7W3T8V0"/>